<dbReference type="PANTHER" id="PTHR44115:SF4">
    <property type="entry name" value="OXIDOREDUCTASE"/>
    <property type="match status" value="1"/>
</dbReference>
<name>A0A1I7Z0B6_9BILA</name>
<dbReference type="AlphaFoldDB" id="A0A1I7Z0B6"/>
<keyword evidence="1" id="KW-1185">Reference proteome</keyword>
<protein>
    <submittedName>
        <fullName evidence="2">NAD(P)-binding protein</fullName>
    </submittedName>
</protein>
<dbReference type="SUPFAM" id="SSF51735">
    <property type="entry name" value="NAD(P)-binding Rossmann-fold domains"/>
    <property type="match status" value="1"/>
</dbReference>
<dbReference type="WBParaSite" id="L893_g21311.t2">
    <property type="protein sequence ID" value="L893_g21311.t2"/>
    <property type="gene ID" value="L893_g21311"/>
</dbReference>
<dbReference type="Proteomes" id="UP000095287">
    <property type="component" value="Unplaced"/>
</dbReference>
<reference evidence="2" key="1">
    <citation type="submission" date="2016-11" db="UniProtKB">
        <authorList>
            <consortium name="WormBaseParasite"/>
        </authorList>
    </citation>
    <scope>IDENTIFICATION</scope>
</reference>
<evidence type="ECO:0000313" key="2">
    <source>
        <dbReference type="WBParaSite" id="L893_g21311.t2"/>
    </source>
</evidence>
<sequence>MCFRYLQYQNCTTCCASIPNSNVRLIKGCLRVDVNIDAIFSVDVLSRSRFQVSSPSLCSLRTMCDRKFAGKVVIVTGSSSGIGQGVALLFGQQGANVTIHGLDLDEVKVRLSSSATSPTT</sequence>
<accession>A0A1I7Z0B6</accession>
<proteinExistence type="predicted"/>
<evidence type="ECO:0000313" key="1">
    <source>
        <dbReference type="Proteomes" id="UP000095287"/>
    </source>
</evidence>
<dbReference type="Gene3D" id="3.40.50.720">
    <property type="entry name" value="NAD(P)-binding Rossmann-like Domain"/>
    <property type="match status" value="1"/>
</dbReference>
<organism evidence="1 2">
    <name type="scientific">Steinernema glaseri</name>
    <dbReference type="NCBI Taxonomy" id="37863"/>
    <lineage>
        <taxon>Eukaryota</taxon>
        <taxon>Metazoa</taxon>
        <taxon>Ecdysozoa</taxon>
        <taxon>Nematoda</taxon>
        <taxon>Chromadorea</taxon>
        <taxon>Rhabditida</taxon>
        <taxon>Tylenchina</taxon>
        <taxon>Panagrolaimomorpha</taxon>
        <taxon>Strongyloidoidea</taxon>
        <taxon>Steinernematidae</taxon>
        <taxon>Steinernema</taxon>
    </lineage>
</organism>
<dbReference type="InterPro" id="IPR036291">
    <property type="entry name" value="NAD(P)-bd_dom_sf"/>
</dbReference>
<dbReference type="PANTHER" id="PTHR44115">
    <property type="entry name" value="PROTEIN CBG09704"/>
    <property type="match status" value="1"/>
</dbReference>